<evidence type="ECO:0000313" key="10">
    <source>
        <dbReference type="Proteomes" id="UP001565236"/>
    </source>
</evidence>
<keyword evidence="3 7" id="KW-0812">Transmembrane</keyword>
<name>A0ABV4DPF1_9LACO</name>
<feature type="transmembrane region" description="Helical" evidence="7">
    <location>
        <begin position="237"/>
        <end position="255"/>
    </location>
</feature>
<reference evidence="9 10" key="1">
    <citation type="submission" date="2024-03" db="EMBL/GenBank/DDBJ databases">
        <title>Mouse gut bacterial collection (mGBC) of GemPharmatech.</title>
        <authorList>
            <person name="He Y."/>
            <person name="Dong L."/>
            <person name="Wu D."/>
            <person name="Gao X."/>
            <person name="Lin Z."/>
        </authorList>
    </citation>
    <scope>NUCLEOTIDE SEQUENCE [LARGE SCALE GENOMIC DNA]</scope>
    <source>
        <strain evidence="9 10">15-30</strain>
    </source>
</reference>
<evidence type="ECO:0000256" key="7">
    <source>
        <dbReference type="SAM" id="Phobius"/>
    </source>
</evidence>
<dbReference type="PANTHER" id="PTHR34390">
    <property type="entry name" value="UPF0442 PROTEIN YJJB-RELATED"/>
    <property type="match status" value="1"/>
</dbReference>
<feature type="transmembrane region" description="Helical" evidence="7">
    <location>
        <begin position="122"/>
        <end position="141"/>
    </location>
</feature>
<evidence type="ECO:0000256" key="6">
    <source>
        <dbReference type="ARBA" id="ARBA00034125"/>
    </source>
</evidence>
<proteinExistence type="inferred from homology"/>
<sequence>MQAKKHTLTVEKGELLLETTLLAGKIMIENGADMARVDDTLKRIAQNSEITTPEIFETTTGIMMSIPGHNAQVKAIARRQIDLERIAMVNEISRAYQAKQVDLTQMHEYLKNLDKSAPDFKLIWLILGAGTVGATLEIMYGGSWSDLLPTFLISALGYYVFYAINTRFKVKFASEFLAALVIGLCALFAVKFRLGQDYGMIIIGSVMPLVPGVPLTNAVRDLLAGHILSGSARVVEALLTAVALGMGIACVLRFWKLGGL</sequence>
<dbReference type="InterPro" id="IPR050539">
    <property type="entry name" value="ThrE_Dicarb/AminoAcid_Exp"/>
</dbReference>
<accession>A0ABV4DPF1</accession>
<gene>
    <name evidence="9" type="ORF">AALT52_05515</name>
</gene>
<evidence type="ECO:0000256" key="1">
    <source>
        <dbReference type="ARBA" id="ARBA00004651"/>
    </source>
</evidence>
<comment type="caution">
    <text evidence="9">The sequence shown here is derived from an EMBL/GenBank/DDBJ whole genome shotgun (WGS) entry which is preliminary data.</text>
</comment>
<feature type="transmembrane region" description="Helical" evidence="7">
    <location>
        <begin position="198"/>
        <end position="216"/>
    </location>
</feature>
<keyword evidence="2" id="KW-1003">Cell membrane</keyword>
<evidence type="ECO:0000256" key="5">
    <source>
        <dbReference type="ARBA" id="ARBA00023136"/>
    </source>
</evidence>
<evidence type="ECO:0000256" key="4">
    <source>
        <dbReference type="ARBA" id="ARBA00022989"/>
    </source>
</evidence>
<evidence type="ECO:0000313" key="9">
    <source>
        <dbReference type="EMBL" id="MEY8662343.1"/>
    </source>
</evidence>
<protein>
    <submittedName>
        <fullName evidence="9">Threonine/serine exporter family protein</fullName>
    </submittedName>
</protein>
<evidence type="ECO:0000259" key="8">
    <source>
        <dbReference type="Pfam" id="PF06738"/>
    </source>
</evidence>
<feature type="domain" description="Threonine/serine exporter-like N-terminal" evidence="8">
    <location>
        <begin position="20"/>
        <end position="254"/>
    </location>
</feature>
<dbReference type="EMBL" id="JBCLUF010000015">
    <property type="protein sequence ID" value="MEY8662343.1"/>
    <property type="molecule type" value="Genomic_DNA"/>
</dbReference>
<feature type="transmembrane region" description="Helical" evidence="7">
    <location>
        <begin position="147"/>
        <end position="164"/>
    </location>
</feature>
<keyword evidence="5 7" id="KW-0472">Membrane</keyword>
<feature type="transmembrane region" description="Helical" evidence="7">
    <location>
        <begin position="176"/>
        <end position="192"/>
    </location>
</feature>
<dbReference type="RefSeq" id="WP_280607163.1">
    <property type="nucleotide sequence ID" value="NZ_CP123639.1"/>
</dbReference>
<comment type="similarity">
    <text evidence="6">Belongs to the ThrE exporter (TC 2.A.79) family.</text>
</comment>
<organism evidence="9 10">
    <name type="scientific">Ligilactobacillus faecis</name>
    <dbReference type="NCBI Taxonomy" id="762833"/>
    <lineage>
        <taxon>Bacteria</taxon>
        <taxon>Bacillati</taxon>
        <taxon>Bacillota</taxon>
        <taxon>Bacilli</taxon>
        <taxon>Lactobacillales</taxon>
        <taxon>Lactobacillaceae</taxon>
        <taxon>Ligilactobacillus</taxon>
    </lineage>
</organism>
<comment type="subcellular location">
    <subcellularLocation>
        <location evidence="1">Cell membrane</location>
        <topology evidence="1">Multi-pass membrane protein</topology>
    </subcellularLocation>
</comment>
<keyword evidence="4 7" id="KW-1133">Transmembrane helix</keyword>
<evidence type="ECO:0000256" key="3">
    <source>
        <dbReference type="ARBA" id="ARBA00022692"/>
    </source>
</evidence>
<dbReference type="Pfam" id="PF06738">
    <property type="entry name" value="ThrE"/>
    <property type="match status" value="1"/>
</dbReference>
<dbReference type="PANTHER" id="PTHR34390:SF2">
    <property type="entry name" value="SUCCINATE TRANSPORTER SUBUNIT YJJP-RELATED"/>
    <property type="match status" value="1"/>
</dbReference>
<evidence type="ECO:0000256" key="2">
    <source>
        <dbReference type="ARBA" id="ARBA00022475"/>
    </source>
</evidence>
<keyword evidence="10" id="KW-1185">Reference proteome</keyword>
<dbReference type="InterPro" id="IPR010619">
    <property type="entry name" value="ThrE-like_N"/>
</dbReference>
<dbReference type="Proteomes" id="UP001565236">
    <property type="component" value="Unassembled WGS sequence"/>
</dbReference>